<keyword evidence="6" id="KW-0949">S-adenosyl-L-methionine</keyword>
<evidence type="ECO:0000256" key="3">
    <source>
        <dbReference type="ARBA" id="ARBA00022454"/>
    </source>
</evidence>
<evidence type="ECO:0000259" key="9">
    <source>
        <dbReference type="PROSITE" id="PS50280"/>
    </source>
</evidence>
<feature type="compositionally biased region" description="Basic and acidic residues" evidence="8">
    <location>
        <begin position="300"/>
        <end position="309"/>
    </location>
</feature>
<evidence type="ECO:0000259" key="11">
    <source>
        <dbReference type="PROSITE" id="PS51215"/>
    </source>
</evidence>
<evidence type="ECO:0000256" key="6">
    <source>
        <dbReference type="ARBA" id="ARBA00022691"/>
    </source>
</evidence>
<feature type="compositionally biased region" description="Polar residues" evidence="8">
    <location>
        <begin position="52"/>
        <end position="62"/>
    </location>
</feature>
<feature type="region of interest" description="Disordered" evidence="8">
    <location>
        <begin position="1"/>
        <end position="99"/>
    </location>
</feature>
<dbReference type="Pfam" id="PF17907">
    <property type="entry name" value="AWS"/>
    <property type="match status" value="1"/>
</dbReference>
<organism evidence="12 13">
    <name type="scientific">Phlyctema vagabunda</name>
    <dbReference type="NCBI Taxonomy" id="108571"/>
    <lineage>
        <taxon>Eukaryota</taxon>
        <taxon>Fungi</taxon>
        <taxon>Dikarya</taxon>
        <taxon>Ascomycota</taxon>
        <taxon>Pezizomycotina</taxon>
        <taxon>Leotiomycetes</taxon>
        <taxon>Helotiales</taxon>
        <taxon>Dermateaceae</taxon>
        <taxon>Phlyctema</taxon>
    </lineage>
</organism>
<feature type="region of interest" description="Disordered" evidence="8">
    <location>
        <begin position="650"/>
        <end position="677"/>
    </location>
</feature>
<dbReference type="SUPFAM" id="SSF82199">
    <property type="entry name" value="SET domain"/>
    <property type="match status" value="1"/>
</dbReference>
<accession>A0ABR4PA22</accession>
<sequence>MFTTLLGRLGNTSRAPTREELKQARLQRERGATEQGDSESLHSEATADALSNALSTSSTPPTSIGDSISVSSSMLAPEKDNALQGPSEASPARSRRARTNVGTYNLKALAGTSIHAPAKYAKDAGIRELESRRRTITGELLIGAPASTNASRGMVERDAQRLVRDGIEALDLQWSMKRLPRSKSEIGLSDANQRKATAEELARRKSTRLSGEKIENFTKKLTVLGKRGRKTFEDSLAKASRELRKLADTNEYAGIDTKPVLHEVWSNGKLVRPGEPAQKKIKTEPPAQLTSPKKNVVAPKSEKPEKPEKVAPVGKRQKVWLNKGLYAGQEASRTVAAEFSEKEKTEMALSRARPNTVLPLPMWHGLRLLDIGRNFKLPFDVCSPLPPGQPKPDEWRKSTRNRFIGDAAAAWKTSKHFGDFDSSCVCTADEGCKENCQNRIMFYECDETNCKLGRGCGNRAFADLQDRRKAGGKYRIGVEVIKTADRGYGVRSNRCFDPYQIIVEYNGEIITEEECDRRMNEEYKNNDCYYLMAFDQNMIIDATTGSIARFVNHSCRPNCEMVKWIVAGKPRMALFAGNRPIMTGDELTYDYNFDPFSAKNVQECRCGSDNCRGFLGPKPKDHKFTKETAVEKAVKAGVKAGKRKLKEILGADGAESGRPKKRKIKSATGVKRSASSAGMGVAKGAAKVLKKGVSNQLTSARQAVRGNKRAPIAVKKTVKASILKTYGKNQTKLASKNSTLTVVSASPKSKKSMPPSIGHKSVRKNVVRTVKGGRKNASSTMGASIKVVTIAGEAEDEVVVVREP</sequence>
<dbReference type="InterPro" id="IPR001214">
    <property type="entry name" value="SET_dom"/>
</dbReference>
<comment type="subcellular location">
    <subcellularLocation>
        <location evidence="2">Chromosome</location>
    </subcellularLocation>
    <subcellularLocation>
        <location evidence="1">Nucleus</location>
    </subcellularLocation>
</comment>
<keyword evidence="4" id="KW-0489">Methyltransferase</keyword>
<feature type="domain" description="SET" evidence="9">
    <location>
        <begin position="476"/>
        <end position="592"/>
    </location>
</feature>
<evidence type="ECO:0000259" key="10">
    <source>
        <dbReference type="PROSITE" id="PS50868"/>
    </source>
</evidence>
<dbReference type="EMBL" id="JBFCZG010000007">
    <property type="protein sequence ID" value="KAL3420163.1"/>
    <property type="molecule type" value="Genomic_DNA"/>
</dbReference>
<evidence type="ECO:0000256" key="5">
    <source>
        <dbReference type="ARBA" id="ARBA00022679"/>
    </source>
</evidence>
<protein>
    <submittedName>
        <fullName evidence="12">Histone-lysine n-methyltransferase</fullName>
    </submittedName>
</protein>
<keyword evidence="7" id="KW-0539">Nucleus</keyword>
<evidence type="ECO:0000313" key="13">
    <source>
        <dbReference type="Proteomes" id="UP001629113"/>
    </source>
</evidence>
<dbReference type="Proteomes" id="UP001629113">
    <property type="component" value="Unassembled WGS sequence"/>
</dbReference>
<name>A0ABR4PA22_9HELO</name>
<evidence type="ECO:0000256" key="1">
    <source>
        <dbReference type="ARBA" id="ARBA00004123"/>
    </source>
</evidence>
<dbReference type="SMART" id="SM00317">
    <property type="entry name" value="SET"/>
    <property type="match status" value="1"/>
</dbReference>
<evidence type="ECO:0000256" key="7">
    <source>
        <dbReference type="ARBA" id="ARBA00023242"/>
    </source>
</evidence>
<evidence type="ECO:0000256" key="2">
    <source>
        <dbReference type="ARBA" id="ARBA00004286"/>
    </source>
</evidence>
<dbReference type="InterPro" id="IPR003616">
    <property type="entry name" value="Post-SET_dom"/>
</dbReference>
<dbReference type="PANTHER" id="PTHR22884">
    <property type="entry name" value="SET DOMAIN PROTEINS"/>
    <property type="match status" value="1"/>
</dbReference>
<feature type="compositionally biased region" description="Low complexity" evidence="8">
    <location>
        <begin position="63"/>
        <end position="73"/>
    </location>
</feature>
<dbReference type="SMART" id="SM00508">
    <property type="entry name" value="PostSET"/>
    <property type="match status" value="1"/>
</dbReference>
<gene>
    <name evidence="12" type="ORF">PVAG01_08662</name>
</gene>
<dbReference type="PROSITE" id="PS51215">
    <property type="entry name" value="AWS"/>
    <property type="match status" value="1"/>
</dbReference>
<keyword evidence="13" id="KW-1185">Reference proteome</keyword>
<dbReference type="InterPro" id="IPR046341">
    <property type="entry name" value="SET_dom_sf"/>
</dbReference>
<comment type="caution">
    <text evidence="12">The sequence shown here is derived from an EMBL/GenBank/DDBJ whole genome shotgun (WGS) entry which is preliminary data.</text>
</comment>
<dbReference type="Gene3D" id="2.170.270.10">
    <property type="entry name" value="SET domain"/>
    <property type="match status" value="1"/>
</dbReference>
<feature type="compositionally biased region" description="Low complexity" evidence="8">
    <location>
        <begin position="744"/>
        <end position="756"/>
    </location>
</feature>
<evidence type="ECO:0000313" key="12">
    <source>
        <dbReference type="EMBL" id="KAL3420163.1"/>
    </source>
</evidence>
<reference evidence="12 13" key="1">
    <citation type="submission" date="2024-06" db="EMBL/GenBank/DDBJ databases">
        <title>Complete genome of Phlyctema vagabunda strain 19-DSS-EL-015.</title>
        <authorList>
            <person name="Fiorenzani C."/>
        </authorList>
    </citation>
    <scope>NUCLEOTIDE SEQUENCE [LARGE SCALE GENOMIC DNA]</scope>
    <source>
        <strain evidence="12 13">19-DSS-EL-015</strain>
    </source>
</reference>
<feature type="domain" description="AWS" evidence="11">
    <location>
        <begin position="419"/>
        <end position="465"/>
    </location>
</feature>
<evidence type="ECO:0000256" key="8">
    <source>
        <dbReference type="SAM" id="MobiDB-lite"/>
    </source>
</evidence>
<evidence type="ECO:0000256" key="4">
    <source>
        <dbReference type="ARBA" id="ARBA00022603"/>
    </source>
</evidence>
<dbReference type="PROSITE" id="PS50868">
    <property type="entry name" value="POST_SET"/>
    <property type="match status" value="1"/>
</dbReference>
<dbReference type="Pfam" id="PF00856">
    <property type="entry name" value="SET"/>
    <property type="match status" value="1"/>
</dbReference>
<feature type="domain" description="Post-SET" evidence="10">
    <location>
        <begin position="600"/>
        <end position="616"/>
    </location>
</feature>
<feature type="region of interest" description="Disordered" evidence="8">
    <location>
        <begin position="271"/>
        <end position="313"/>
    </location>
</feature>
<dbReference type="InterPro" id="IPR006560">
    <property type="entry name" value="AWS_dom"/>
</dbReference>
<dbReference type="InterPro" id="IPR050777">
    <property type="entry name" value="SET2_Histone-Lys_MeTrsfase"/>
</dbReference>
<dbReference type="PROSITE" id="PS50280">
    <property type="entry name" value="SET"/>
    <property type="match status" value="1"/>
</dbReference>
<feature type="region of interest" description="Disordered" evidence="8">
    <location>
        <begin position="742"/>
        <end position="764"/>
    </location>
</feature>
<feature type="compositionally biased region" description="Basic and acidic residues" evidence="8">
    <location>
        <begin position="16"/>
        <end position="32"/>
    </location>
</feature>
<keyword evidence="3" id="KW-0158">Chromosome</keyword>
<proteinExistence type="predicted"/>
<keyword evidence="5" id="KW-0808">Transferase</keyword>